<protein>
    <submittedName>
        <fullName evidence="1">Uncharacterized protein</fullName>
    </submittedName>
</protein>
<sequence length="523" mass="56973">MYASAMSMLPNIMPAAPIMPPQPPTPISRAASPSGFSRVSDGLPFRTSAMSDFQIEKSSRSSPAVTRRRSMMPVPQVDDEFAYREAVSKLLAARLRLSTISGLIPMDSSQLVLFFRTKSGITHSLDFPIDVDFNSPPALDVLIAACRPHQTSDFDDYPENESLFYPPNFPLTTSLEIANLPILDAVRSSIFPLLPQGHYLTVMRDKLEVIVKGGRMGPQPRSLRNDGRVATIAVTLPVRFRGGSFIVRDAEGYEEKYFGRGGKSGDMEWLAFSADCEYEVEPVTKGCRIQILYGVYLKTFGPTGVTEPLINPSDKFLDLMSPVLNMSLGRRIGIYVTNDYGVNPSEVLAESLVPMLKGGDSVLYHAIKLYKLSPELHWTAGGYIWPVDRTVEIAEQGQNSSPNSKLAGLSLLDTPRGRLTSTPAVRGAFAAAQHAGSARAASVSGSMAGSVAGSVYPESEEELIDNLRYRVRQSGAIPLGEADIMILNDWNDPNPVIGKERVPFVVGGELDKLVVNALMVICP</sequence>
<keyword evidence="2" id="KW-1185">Reference proteome</keyword>
<evidence type="ECO:0000313" key="2">
    <source>
        <dbReference type="Proteomes" id="UP001163846"/>
    </source>
</evidence>
<organism evidence="1 2">
    <name type="scientific">Lentinula raphanica</name>
    <dbReference type="NCBI Taxonomy" id="153919"/>
    <lineage>
        <taxon>Eukaryota</taxon>
        <taxon>Fungi</taxon>
        <taxon>Dikarya</taxon>
        <taxon>Basidiomycota</taxon>
        <taxon>Agaricomycotina</taxon>
        <taxon>Agaricomycetes</taxon>
        <taxon>Agaricomycetidae</taxon>
        <taxon>Agaricales</taxon>
        <taxon>Marasmiineae</taxon>
        <taxon>Omphalotaceae</taxon>
        <taxon>Lentinula</taxon>
    </lineage>
</organism>
<reference evidence="1" key="1">
    <citation type="submission" date="2022-08" db="EMBL/GenBank/DDBJ databases">
        <authorList>
            <consortium name="DOE Joint Genome Institute"/>
            <person name="Min B."/>
            <person name="Riley R."/>
            <person name="Sierra-Patev S."/>
            <person name="Naranjo-Ortiz M."/>
            <person name="Looney B."/>
            <person name="Konkel Z."/>
            <person name="Slot J.C."/>
            <person name="Sakamoto Y."/>
            <person name="Steenwyk J.L."/>
            <person name="Rokas A."/>
            <person name="Carro J."/>
            <person name="Camarero S."/>
            <person name="Ferreira P."/>
            <person name="Molpeceres G."/>
            <person name="Ruiz-Duenas F.J."/>
            <person name="Serrano A."/>
            <person name="Henrissat B."/>
            <person name="Drula E."/>
            <person name="Hughes K.W."/>
            <person name="Mata J.L."/>
            <person name="Ishikawa N.K."/>
            <person name="Vargas-Isla R."/>
            <person name="Ushijima S."/>
            <person name="Smith C.A."/>
            <person name="Ahrendt S."/>
            <person name="Andreopoulos W."/>
            <person name="He G."/>
            <person name="Labutti K."/>
            <person name="Lipzen A."/>
            <person name="Ng V."/>
            <person name="Sandor L."/>
            <person name="Barry K."/>
            <person name="Martinez A.T."/>
            <person name="Xiao Y."/>
            <person name="Gibbons J.G."/>
            <person name="Terashima K."/>
            <person name="Hibbett D.S."/>
            <person name="Grigoriev I.V."/>
        </authorList>
    </citation>
    <scope>NUCLEOTIDE SEQUENCE</scope>
    <source>
        <strain evidence="1">TFB9207</strain>
    </source>
</reference>
<gene>
    <name evidence="1" type="ORF">F5878DRAFT_193658</name>
</gene>
<accession>A0AA38UJV5</accession>
<dbReference type="AlphaFoldDB" id="A0AA38UJV5"/>
<comment type="caution">
    <text evidence="1">The sequence shown here is derived from an EMBL/GenBank/DDBJ whole genome shotgun (WGS) entry which is preliminary data.</text>
</comment>
<dbReference type="EMBL" id="MU805962">
    <property type="protein sequence ID" value="KAJ3844020.1"/>
    <property type="molecule type" value="Genomic_DNA"/>
</dbReference>
<proteinExistence type="predicted"/>
<name>A0AA38UJV5_9AGAR</name>
<evidence type="ECO:0000313" key="1">
    <source>
        <dbReference type="EMBL" id="KAJ3844020.1"/>
    </source>
</evidence>
<dbReference type="Proteomes" id="UP001163846">
    <property type="component" value="Unassembled WGS sequence"/>
</dbReference>